<dbReference type="Pfam" id="PF00989">
    <property type="entry name" value="PAS"/>
    <property type="match status" value="1"/>
</dbReference>
<dbReference type="SMART" id="SM00448">
    <property type="entry name" value="REC"/>
    <property type="match status" value="1"/>
</dbReference>
<dbReference type="CDD" id="cd00075">
    <property type="entry name" value="HATPase"/>
    <property type="match status" value="1"/>
</dbReference>
<keyword evidence="7" id="KW-0067">ATP-binding</keyword>
<dbReference type="Proteomes" id="UP000321820">
    <property type="component" value="Chromosome"/>
</dbReference>
<sequence>MTLPQPNLVPLAEQRRRLRVLIVEDYEPDALLLRRHLHRAGYEIEMRCIETRAQMHEALRSGSWDVVIADYTLPGFGARDALALLQASGIDLPFIIVSGTISEETAVSAMRAGAHDYVLKDNLERLVPAIERELADAEARREKLRTAAALKTLETRFSATFNQAAVGMAHISLDGRWILVNQRLRDILGLTAEELESISFYDLLLPASDRDEDEEIVFEDLLSRRIPSLRVEKCLRHKDGHAVDVQLTISVLQPDPNETESLSLVIEDISARKADARERADLVKRLINSERLASAGRMANTLAHEINNPLEALTNVLYLLQTHPELPLDLQELVNMGARELDRVGHITRTTLSFYRGNSGRGHLVNKLIGEVVQIFASRAEGAQVQIITDLRPSASGTTFPLSLRQVFANLIGNAIEAMSGTGGTLTIRSRETATCAIVTIADTGPGIAQAHISQIFEPFFTTKGERGTGLGLWVTRGIVAESGGTLTLRSSTDPTHCGTTMRITLPLKG</sequence>
<dbReference type="PANTHER" id="PTHR43065">
    <property type="entry name" value="SENSOR HISTIDINE KINASE"/>
    <property type="match status" value="1"/>
</dbReference>
<feature type="modified residue" description="4-aspartylphosphate" evidence="9">
    <location>
        <position position="70"/>
    </location>
</feature>
<dbReference type="GO" id="GO:0000155">
    <property type="term" value="F:phosphorelay sensor kinase activity"/>
    <property type="evidence" value="ECO:0007669"/>
    <property type="project" value="InterPro"/>
</dbReference>
<evidence type="ECO:0000256" key="3">
    <source>
        <dbReference type="ARBA" id="ARBA00022553"/>
    </source>
</evidence>
<dbReference type="InterPro" id="IPR004358">
    <property type="entry name" value="Sig_transdc_His_kin-like_C"/>
</dbReference>
<dbReference type="Gene3D" id="3.40.50.2300">
    <property type="match status" value="1"/>
</dbReference>
<dbReference type="NCBIfam" id="TIGR00229">
    <property type="entry name" value="sensory_box"/>
    <property type="match status" value="1"/>
</dbReference>
<dbReference type="InterPro" id="IPR013767">
    <property type="entry name" value="PAS_fold"/>
</dbReference>
<dbReference type="GO" id="GO:0005524">
    <property type="term" value="F:ATP binding"/>
    <property type="evidence" value="ECO:0007669"/>
    <property type="project" value="UniProtKB-KW"/>
</dbReference>
<dbReference type="InterPro" id="IPR035965">
    <property type="entry name" value="PAS-like_dom_sf"/>
</dbReference>
<keyword evidence="5" id="KW-0547">Nucleotide-binding</keyword>
<evidence type="ECO:0000256" key="5">
    <source>
        <dbReference type="ARBA" id="ARBA00022741"/>
    </source>
</evidence>
<dbReference type="KEGG" id="talb:FTW19_25465"/>
<dbReference type="InterPro" id="IPR036890">
    <property type="entry name" value="HATPase_C_sf"/>
</dbReference>
<evidence type="ECO:0000259" key="13">
    <source>
        <dbReference type="PROSITE" id="PS50112"/>
    </source>
</evidence>
<dbReference type="AlphaFoldDB" id="A0A5B9EG78"/>
<accession>A0A5B9EG78</accession>
<dbReference type="InterPro" id="IPR001789">
    <property type="entry name" value="Sig_transdc_resp-reg_receiver"/>
</dbReference>
<dbReference type="InterPro" id="IPR003661">
    <property type="entry name" value="HisK_dim/P_dom"/>
</dbReference>
<dbReference type="PROSITE" id="PS50109">
    <property type="entry name" value="HIS_KIN"/>
    <property type="match status" value="1"/>
</dbReference>
<dbReference type="EC" id="2.7.13.3" evidence="2"/>
<dbReference type="PROSITE" id="PS50110">
    <property type="entry name" value="RESPONSE_REGULATORY"/>
    <property type="match status" value="1"/>
</dbReference>
<gene>
    <name evidence="14" type="ORF">FTW19_25465</name>
</gene>
<evidence type="ECO:0000259" key="11">
    <source>
        <dbReference type="PROSITE" id="PS50109"/>
    </source>
</evidence>
<dbReference type="RefSeq" id="WP_147650352.1">
    <property type="nucleotide sequence ID" value="NZ_CP042806.1"/>
</dbReference>
<dbReference type="CDD" id="cd00156">
    <property type="entry name" value="REC"/>
    <property type="match status" value="1"/>
</dbReference>
<feature type="coiled-coil region" evidence="10">
    <location>
        <begin position="120"/>
        <end position="147"/>
    </location>
</feature>
<protein>
    <recommendedName>
        <fullName evidence="2">histidine kinase</fullName>
        <ecNumber evidence="2">2.7.13.3</ecNumber>
    </recommendedName>
</protein>
<evidence type="ECO:0000313" key="14">
    <source>
        <dbReference type="EMBL" id="QEE31058.1"/>
    </source>
</evidence>
<reference evidence="14 15" key="1">
    <citation type="submission" date="2019-08" db="EMBL/GenBank/DDBJ databases">
        <title>Complete genome sequence of Terriglobus albidus strain ORNL.</title>
        <authorList>
            <person name="Podar M."/>
        </authorList>
    </citation>
    <scope>NUCLEOTIDE SEQUENCE [LARGE SCALE GENOMIC DNA]</scope>
    <source>
        <strain evidence="14 15">ORNL</strain>
    </source>
</reference>
<dbReference type="InterPro" id="IPR003594">
    <property type="entry name" value="HATPase_dom"/>
</dbReference>
<feature type="domain" description="PAS" evidence="13">
    <location>
        <begin position="153"/>
        <end position="225"/>
    </location>
</feature>
<dbReference type="SMART" id="SM00388">
    <property type="entry name" value="HisKA"/>
    <property type="match status" value="1"/>
</dbReference>
<evidence type="ECO:0000256" key="1">
    <source>
        <dbReference type="ARBA" id="ARBA00000085"/>
    </source>
</evidence>
<dbReference type="PRINTS" id="PR00344">
    <property type="entry name" value="BCTRLSENSOR"/>
</dbReference>
<name>A0A5B9EG78_9BACT</name>
<dbReference type="InterPro" id="IPR036097">
    <property type="entry name" value="HisK_dim/P_sf"/>
</dbReference>
<keyword evidence="10" id="KW-0175">Coiled coil</keyword>
<dbReference type="SMART" id="SM00091">
    <property type="entry name" value="PAS"/>
    <property type="match status" value="1"/>
</dbReference>
<evidence type="ECO:0000259" key="12">
    <source>
        <dbReference type="PROSITE" id="PS50110"/>
    </source>
</evidence>
<dbReference type="Pfam" id="PF00072">
    <property type="entry name" value="Response_reg"/>
    <property type="match status" value="1"/>
</dbReference>
<dbReference type="GO" id="GO:0006355">
    <property type="term" value="P:regulation of DNA-templated transcription"/>
    <property type="evidence" value="ECO:0007669"/>
    <property type="project" value="InterPro"/>
</dbReference>
<keyword evidence="15" id="KW-1185">Reference proteome</keyword>
<dbReference type="CDD" id="cd00130">
    <property type="entry name" value="PAS"/>
    <property type="match status" value="1"/>
</dbReference>
<dbReference type="Pfam" id="PF02518">
    <property type="entry name" value="HATPase_c"/>
    <property type="match status" value="1"/>
</dbReference>
<dbReference type="EMBL" id="CP042806">
    <property type="protein sequence ID" value="QEE31058.1"/>
    <property type="molecule type" value="Genomic_DNA"/>
</dbReference>
<evidence type="ECO:0000313" key="15">
    <source>
        <dbReference type="Proteomes" id="UP000321820"/>
    </source>
</evidence>
<dbReference type="CDD" id="cd00082">
    <property type="entry name" value="HisKA"/>
    <property type="match status" value="1"/>
</dbReference>
<dbReference type="SUPFAM" id="SSF52172">
    <property type="entry name" value="CheY-like"/>
    <property type="match status" value="1"/>
</dbReference>
<comment type="catalytic activity">
    <reaction evidence="1">
        <text>ATP + protein L-histidine = ADP + protein N-phospho-L-histidine.</text>
        <dbReference type="EC" id="2.7.13.3"/>
    </reaction>
</comment>
<dbReference type="SUPFAM" id="SSF55785">
    <property type="entry name" value="PYP-like sensor domain (PAS domain)"/>
    <property type="match status" value="1"/>
</dbReference>
<keyword evidence="3 9" id="KW-0597">Phosphoprotein</keyword>
<dbReference type="SUPFAM" id="SSF47384">
    <property type="entry name" value="Homodimeric domain of signal transducing histidine kinase"/>
    <property type="match status" value="1"/>
</dbReference>
<dbReference type="InterPro" id="IPR000014">
    <property type="entry name" value="PAS"/>
</dbReference>
<dbReference type="Gene3D" id="3.30.450.20">
    <property type="entry name" value="PAS domain"/>
    <property type="match status" value="1"/>
</dbReference>
<feature type="domain" description="Histidine kinase" evidence="11">
    <location>
        <begin position="301"/>
        <end position="510"/>
    </location>
</feature>
<keyword evidence="6" id="KW-0418">Kinase</keyword>
<dbReference type="SUPFAM" id="SSF55874">
    <property type="entry name" value="ATPase domain of HSP90 chaperone/DNA topoisomerase II/histidine kinase"/>
    <property type="match status" value="1"/>
</dbReference>
<evidence type="ECO:0000256" key="9">
    <source>
        <dbReference type="PROSITE-ProRule" id="PRU00169"/>
    </source>
</evidence>
<evidence type="ECO:0000256" key="2">
    <source>
        <dbReference type="ARBA" id="ARBA00012438"/>
    </source>
</evidence>
<evidence type="ECO:0000256" key="6">
    <source>
        <dbReference type="ARBA" id="ARBA00022777"/>
    </source>
</evidence>
<evidence type="ECO:0000256" key="8">
    <source>
        <dbReference type="ARBA" id="ARBA00023012"/>
    </source>
</evidence>
<feature type="domain" description="Response regulatory" evidence="12">
    <location>
        <begin position="19"/>
        <end position="135"/>
    </location>
</feature>
<dbReference type="InterPro" id="IPR011006">
    <property type="entry name" value="CheY-like_superfamily"/>
</dbReference>
<dbReference type="Gene3D" id="1.10.287.130">
    <property type="match status" value="1"/>
</dbReference>
<keyword evidence="4" id="KW-0808">Transferase</keyword>
<organism evidence="14 15">
    <name type="scientific">Terriglobus albidus</name>
    <dbReference type="NCBI Taxonomy" id="1592106"/>
    <lineage>
        <taxon>Bacteria</taxon>
        <taxon>Pseudomonadati</taxon>
        <taxon>Acidobacteriota</taxon>
        <taxon>Terriglobia</taxon>
        <taxon>Terriglobales</taxon>
        <taxon>Acidobacteriaceae</taxon>
        <taxon>Terriglobus</taxon>
    </lineage>
</organism>
<dbReference type="OrthoDB" id="9761263at2"/>
<dbReference type="InterPro" id="IPR005467">
    <property type="entry name" value="His_kinase_dom"/>
</dbReference>
<evidence type="ECO:0000256" key="4">
    <source>
        <dbReference type="ARBA" id="ARBA00022679"/>
    </source>
</evidence>
<evidence type="ECO:0000256" key="10">
    <source>
        <dbReference type="SAM" id="Coils"/>
    </source>
</evidence>
<dbReference type="Gene3D" id="3.30.565.10">
    <property type="entry name" value="Histidine kinase-like ATPase, C-terminal domain"/>
    <property type="match status" value="1"/>
</dbReference>
<dbReference type="Pfam" id="PF00512">
    <property type="entry name" value="HisKA"/>
    <property type="match status" value="1"/>
</dbReference>
<dbReference type="PROSITE" id="PS50112">
    <property type="entry name" value="PAS"/>
    <property type="match status" value="1"/>
</dbReference>
<evidence type="ECO:0000256" key="7">
    <source>
        <dbReference type="ARBA" id="ARBA00022840"/>
    </source>
</evidence>
<keyword evidence="8" id="KW-0902">Two-component regulatory system</keyword>
<dbReference type="PANTHER" id="PTHR43065:SF10">
    <property type="entry name" value="PEROXIDE STRESS-ACTIVATED HISTIDINE KINASE MAK3"/>
    <property type="match status" value="1"/>
</dbReference>
<dbReference type="SMART" id="SM00387">
    <property type="entry name" value="HATPase_c"/>
    <property type="match status" value="1"/>
</dbReference>
<proteinExistence type="predicted"/>